<dbReference type="EMBL" id="CM043777">
    <property type="protein sequence ID" value="KAI4838568.1"/>
    <property type="molecule type" value="Genomic_DNA"/>
</dbReference>
<protein>
    <submittedName>
        <fullName evidence="1">Uncharacterized protein</fullName>
    </submittedName>
</protein>
<keyword evidence="2" id="KW-1185">Reference proteome</keyword>
<sequence length="555" mass="65340">MENVTTAKHSEGNVLISFFKIFCSFLYKKINNIIDISANYTFKFTNKWKHLKENNEKLLYIIVINLFIFLSVCLFIIKYTGRNKKQNPPNISTNVAYKKKEKEEKKNIPKRKGSSKKKETQETNNKMENIKYDEQQYVTETINDSANDSNYKKEISESGEDYKSKKPKKKGKKKVEKKRKKKDMPLTKSSTTNSMPYVDVPLSNLSLKQKEKEKAILDQKKKTKGKRGRAKKNLTANEETDEPHSSRTFHLEKYIIFEFHLLSFLVKMKEKLLESDVLEEYRKTHKKNYEQRILEENELIEKRKTEDMINEIIKNEKVYKQLQVEKDREYSIQYYNEINNIQRSNTLNGDSDLPILNSYTERLINTPYHAYMQNDTTNTRNNDSYASSFSRRMGDFFFRNYTRQYFGCSTFQAISQNDPTFCKNTHRGVLRYHQKKDKNGYFTVSAVLKSDTLELYKGSKFFDSIDLTEVITPLTIFSTSPECLTINISSCNTDDCINNWWLFLTKQILCLNQGDMRSENEDKTIEDEQHNILNNDNFDGISVNIQQNLEDFPNG</sequence>
<dbReference type="Proteomes" id="UP001056978">
    <property type="component" value="Chromosome 9"/>
</dbReference>
<evidence type="ECO:0000313" key="1">
    <source>
        <dbReference type="EMBL" id="KAI4838568.1"/>
    </source>
</evidence>
<reference evidence="1" key="1">
    <citation type="submission" date="2022-06" db="EMBL/GenBank/DDBJ databases">
        <title>The First Complete Genome of the Simian Malaria Parasite Plasmodium brasilianum.</title>
        <authorList>
            <person name="Bajic M."/>
            <person name="Ravishankar S."/>
        </authorList>
    </citation>
    <scope>NUCLEOTIDE SEQUENCE</scope>
    <source>
        <strain evidence="1">Bolivian I</strain>
    </source>
</reference>
<proteinExistence type="predicted"/>
<gene>
    <name evidence="1" type="ORF">MKS88_003052</name>
</gene>
<evidence type="ECO:0000313" key="2">
    <source>
        <dbReference type="Proteomes" id="UP001056978"/>
    </source>
</evidence>
<comment type="caution">
    <text evidence="1">The sequence shown here is derived from an EMBL/GenBank/DDBJ whole genome shotgun (WGS) entry which is preliminary data.</text>
</comment>
<accession>A0ACB9YBX8</accession>
<organism evidence="1 2">
    <name type="scientific">Plasmodium brasilianum</name>
    <dbReference type="NCBI Taxonomy" id="5824"/>
    <lineage>
        <taxon>Eukaryota</taxon>
        <taxon>Sar</taxon>
        <taxon>Alveolata</taxon>
        <taxon>Apicomplexa</taxon>
        <taxon>Aconoidasida</taxon>
        <taxon>Haemosporida</taxon>
        <taxon>Plasmodiidae</taxon>
        <taxon>Plasmodium</taxon>
        <taxon>Plasmodium (Plasmodium)</taxon>
    </lineage>
</organism>
<name>A0ACB9YBX8_PLABR</name>